<evidence type="ECO:0000313" key="2">
    <source>
        <dbReference type="EMBL" id="KAF5104118.1"/>
    </source>
</evidence>
<reference evidence="2" key="1">
    <citation type="journal article" date="2020" name="Front. Microbiol.">
        <title>Phenotypic and Genetic Characterization of the Cheese Ripening Yeast Geotrichum candidum.</title>
        <authorList>
            <person name="Perkins V."/>
            <person name="Vignola S."/>
            <person name="Lessard M.H."/>
            <person name="Plante P.L."/>
            <person name="Corbeil J."/>
            <person name="Dugat-Bony E."/>
            <person name="Frenette M."/>
            <person name="Labrie S."/>
        </authorList>
    </citation>
    <scope>NUCLEOTIDE SEQUENCE</scope>
    <source>
        <strain evidence="2">LMA-70</strain>
    </source>
</reference>
<comment type="caution">
    <text evidence="2">The sequence shown here is derived from an EMBL/GenBank/DDBJ whole genome shotgun (WGS) entry which is preliminary data.</text>
</comment>
<reference evidence="2" key="2">
    <citation type="submission" date="2020-01" db="EMBL/GenBank/DDBJ databases">
        <authorList>
            <person name="Perkins V."/>
            <person name="Lessard M.-H."/>
            <person name="Dugat-Bony E."/>
            <person name="Frenette M."/>
            <person name="Labrie S."/>
        </authorList>
    </citation>
    <scope>NUCLEOTIDE SEQUENCE</scope>
    <source>
        <strain evidence="2">LMA-70</strain>
    </source>
</reference>
<organism evidence="2 3">
    <name type="scientific">Geotrichum candidum</name>
    <name type="common">Oospora lactis</name>
    <name type="synonym">Dipodascus geotrichum</name>
    <dbReference type="NCBI Taxonomy" id="1173061"/>
    <lineage>
        <taxon>Eukaryota</taxon>
        <taxon>Fungi</taxon>
        <taxon>Dikarya</taxon>
        <taxon>Ascomycota</taxon>
        <taxon>Saccharomycotina</taxon>
        <taxon>Dipodascomycetes</taxon>
        <taxon>Dipodascales</taxon>
        <taxon>Dipodascaceae</taxon>
        <taxon>Geotrichum</taxon>
    </lineage>
</organism>
<accession>A0A9P5GAC4</accession>
<gene>
    <name evidence="2" type="ORF">DV451_000994</name>
</gene>
<feature type="coiled-coil region" evidence="1">
    <location>
        <begin position="21"/>
        <end position="66"/>
    </location>
</feature>
<dbReference type="EMBL" id="QQZK01000013">
    <property type="protein sequence ID" value="KAF5104118.1"/>
    <property type="molecule type" value="Genomic_DNA"/>
</dbReference>
<evidence type="ECO:0000256" key="1">
    <source>
        <dbReference type="SAM" id="Coils"/>
    </source>
</evidence>
<proteinExistence type="predicted"/>
<protein>
    <submittedName>
        <fullName evidence="2">Uncharacterized protein</fullName>
    </submittedName>
</protein>
<evidence type="ECO:0000313" key="3">
    <source>
        <dbReference type="Proteomes" id="UP000750522"/>
    </source>
</evidence>
<name>A0A9P5GAC4_GEOCN</name>
<dbReference type="AlphaFoldDB" id="A0A9P5GAC4"/>
<sequence>MLPGSFCGKCHHSNDVTALVLKETKESGEHWQKEVVEEEQKLEVVAERLREAVEVQQLEVMEGQQREAVAEQALKRVVVVLVVLEEEVRVMTKTSWEPMV</sequence>
<dbReference type="Proteomes" id="UP000750522">
    <property type="component" value="Unassembled WGS sequence"/>
</dbReference>
<keyword evidence="1" id="KW-0175">Coiled coil</keyword>